<dbReference type="Proteomes" id="UP000198531">
    <property type="component" value="Unassembled WGS sequence"/>
</dbReference>
<accession>A0A1I6J787</accession>
<dbReference type="Gene3D" id="3.20.80.10">
    <property type="entry name" value="Regulatory factor, effector binding domain"/>
    <property type="match status" value="1"/>
</dbReference>
<dbReference type="Pfam" id="PF04832">
    <property type="entry name" value="SOUL"/>
    <property type="match status" value="1"/>
</dbReference>
<dbReference type="EMBL" id="FOYT01000006">
    <property type="protein sequence ID" value="SFR74834.1"/>
    <property type="molecule type" value="Genomic_DNA"/>
</dbReference>
<evidence type="ECO:0000256" key="1">
    <source>
        <dbReference type="SAM" id="MobiDB-lite"/>
    </source>
</evidence>
<evidence type="ECO:0000313" key="3">
    <source>
        <dbReference type="Proteomes" id="UP000198531"/>
    </source>
</evidence>
<keyword evidence="3" id="KW-1185">Reference proteome</keyword>
<dbReference type="AlphaFoldDB" id="A0A1I6J787"/>
<dbReference type="OrthoDB" id="141612at2157"/>
<sequence>MKRPTKLLVAGVGTALAAWTAWGLYSGRSAEGVPYESLRSMDGVELRRYPRTLLAETTAPNQVAAFRRLFDYISGANESSESVSMTAPVRTEEPAGGAARGGERVGVTAPVRADRGETVSMTAPVRTDEEGDGVRMAFYLPAGYTLETAPMPTNSDVRLVVEGPKTMAVERFSWYATSGRVANAEQSLLDTLEREGIEVRGEPTLWQYDDPYTPPFMRRNEVAVEVDLS</sequence>
<feature type="region of interest" description="Disordered" evidence="1">
    <location>
        <begin position="81"/>
        <end position="103"/>
    </location>
</feature>
<dbReference type="InterPro" id="IPR006917">
    <property type="entry name" value="SOUL_heme-bd"/>
</dbReference>
<evidence type="ECO:0000313" key="2">
    <source>
        <dbReference type="EMBL" id="SFR74834.1"/>
    </source>
</evidence>
<protein>
    <submittedName>
        <fullName evidence="2">SOUL heme-binding protein</fullName>
    </submittedName>
</protein>
<gene>
    <name evidence="2" type="ORF">SAMN04487947_4150</name>
</gene>
<dbReference type="PANTHER" id="PTHR11220:SF1">
    <property type="entry name" value="HEME-BINDING PROTEIN 2"/>
    <property type="match status" value="1"/>
</dbReference>
<reference evidence="3" key="1">
    <citation type="submission" date="2016-10" db="EMBL/GenBank/DDBJ databases">
        <authorList>
            <person name="Varghese N."/>
            <person name="Submissions S."/>
        </authorList>
    </citation>
    <scope>NUCLEOTIDE SEQUENCE [LARGE SCALE GENOMIC DNA]</scope>
    <source>
        <strain evidence="3">CGMCC 1.7736</strain>
    </source>
</reference>
<dbReference type="InterPro" id="IPR011256">
    <property type="entry name" value="Reg_factor_effector_dom_sf"/>
</dbReference>
<dbReference type="PANTHER" id="PTHR11220">
    <property type="entry name" value="HEME-BINDING PROTEIN-RELATED"/>
    <property type="match status" value="1"/>
</dbReference>
<name>A0A1I6J787_9EURY</name>
<dbReference type="SUPFAM" id="SSF55136">
    <property type="entry name" value="Probable bacterial effector-binding domain"/>
    <property type="match status" value="1"/>
</dbReference>
<organism evidence="2 3">
    <name type="scientific">Halogeometricum rufum</name>
    <dbReference type="NCBI Taxonomy" id="553469"/>
    <lineage>
        <taxon>Archaea</taxon>
        <taxon>Methanobacteriati</taxon>
        <taxon>Methanobacteriota</taxon>
        <taxon>Stenosarchaea group</taxon>
        <taxon>Halobacteria</taxon>
        <taxon>Halobacteriales</taxon>
        <taxon>Haloferacaceae</taxon>
        <taxon>Halogeometricum</taxon>
    </lineage>
</organism>
<proteinExistence type="predicted"/>
<dbReference type="RefSeq" id="WP_089811260.1">
    <property type="nucleotide sequence ID" value="NZ_FOYT01000006.1"/>
</dbReference>